<reference evidence="3 4" key="1">
    <citation type="journal article" date="2014" name="Agronomy (Basel)">
        <title>A Draft Genome Sequence for Ensete ventricosum, the Drought-Tolerant Tree Against Hunger.</title>
        <authorList>
            <person name="Harrison J."/>
            <person name="Moore K.A."/>
            <person name="Paszkiewicz K."/>
            <person name="Jones T."/>
            <person name="Grant M."/>
            <person name="Ambacheew D."/>
            <person name="Muzemil S."/>
            <person name="Studholme D.J."/>
        </authorList>
    </citation>
    <scope>NUCLEOTIDE SEQUENCE [LARGE SCALE GENOMIC DNA]</scope>
</reference>
<comment type="caution">
    <text evidence="3">The sequence shown here is derived from an EMBL/GenBank/DDBJ whole genome shotgun (WGS) entry which is preliminary data.</text>
</comment>
<dbReference type="InterPro" id="IPR051044">
    <property type="entry name" value="MAG_DAG_Lipase"/>
</dbReference>
<proteinExistence type="predicted"/>
<dbReference type="PANTHER" id="PTHR11614">
    <property type="entry name" value="PHOSPHOLIPASE-RELATED"/>
    <property type="match status" value="1"/>
</dbReference>
<feature type="domain" description="Serine aminopeptidase S33" evidence="2">
    <location>
        <begin position="126"/>
        <end position="203"/>
    </location>
</feature>
<evidence type="ECO:0000313" key="3">
    <source>
        <dbReference type="EMBL" id="RRT52262.1"/>
    </source>
</evidence>
<gene>
    <name evidence="3" type="ORF">B296_00046156</name>
</gene>
<dbReference type="Pfam" id="PF12146">
    <property type="entry name" value="Hydrolase_4"/>
    <property type="match status" value="1"/>
</dbReference>
<protein>
    <recommendedName>
        <fullName evidence="2">Serine aminopeptidase S33 domain-containing protein</fullName>
    </recommendedName>
</protein>
<name>A0A426YKJ4_ENSVE</name>
<evidence type="ECO:0000256" key="1">
    <source>
        <dbReference type="SAM" id="MobiDB-lite"/>
    </source>
</evidence>
<dbReference type="EMBL" id="AMZH03011767">
    <property type="protein sequence ID" value="RRT52262.1"/>
    <property type="molecule type" value="Genomic_DNA"/>
</dbReference>
<feature type="compositionally biased region" description="Basic and acidic residues" evidence="1">
    <location>
        <begin position="230"/>
        <end position="247"/>
    </location>
</feature>
<dbReference type="InterPro" id="IPR022742">
    <property type="entry name" value="Hydrolase_4"/>
</dbReference>
<dbReference type="Gene3D" id="3.40.50.1820">
    <property type="entry name" value="alpha/beta hydrolase"/>
    <property type="match status" value="2"/>
</dbReference>
<sequence length="254" mass="28574">MSARETSARGKRILLEDTQKSSRVGILKVRAGRRNLLQTLLLCSGGEGLPFQLEKLTSIRAHEDLAGRKENTWWLRHGVQQRPENKKKARYLLGESMGGATVLLLHRKEPSYWNGAVLVAPMCKVRSNQYCYKGKPRLKTAHELLLASLDIEQNLHQVSLPFLVLHGGDDIVTDPSVSKLLYETASSEDKTFKLYPGMWHALTSGEPPENINLVFSDIIAWLDQRTATRDPTSEMELKAKHDEDAHSKTSQIHG</sequence>
<organism evidence="3 4">
    <name type="scientific">Ensete ventricosum</name>
    <name type="common">Abyssinian banana</name>
    <name type="synonym">Musa ensete</name>
    <dbReference type="NCBI Taxonomy" id="4639"/>
    <lineage>
        <taxon>Eukaryota</taxon>
        <taxon>Viridiplantae</taxon>
        <taxon>Streptophyta</taxon>
        <taxon>Embryophyta</taxon>
        <taxon>Tracheophyta</taxon>
        <taxon>Spermatophyta</taxon>
        <taxon>Magnoliopsida</taxon>
        <taxon>Liliopsida</taxon>
        <taxon>Zingiberales</taxon>
        <taxon>Musaceae</taxon>
        <taxon>Ensete</taxon>
    </lineage>
</organism>
<feature type="region of interest" description="Disordered" evidence="1">
    <location>
        <begin position="230"/>
        <end position="254"/>
    </location>
</feature>
<dbReference type="AlphaFoldDB" id="A0A426YKJ4"/>
<evidence type="ECO:0000259" key="2">
    <source>
        <dbReference type="Pfam" id="PF12146"/>
    </source>
</evidence>
<accession>A0A426YKJ4</accession>
<dbReference type="InterPro" id="IPR029058">
    <property type="entry name" value="AB_hydrolase_fold"/>
</dbReference>
<evidence type="ECO:0000313" key="4">
    <source>
        <dbReference type="Proteomes" id="UP000287651"/>
    </source>
</evidence>
<dbReference type="SUPFAM" id="SSF53474">
    <property type="entry name" value="alpha/beta-Hydrolases"/>
    <property type="match status" value="1"/>
</dbReference>
<dbReference type="Proteomes" id="UP000287651">
    <property type="component" value="Unassembled WGS sequence"/>
</dbReference>